<reference evidence="1" key="1">
    <citation type="submission" date="2019-07" db="EMBL/GenBank/DDBJ databases">
        <title>Genomic Encyclopedia of Type Strains, Phase IV (KMG-IV): sequencing the most valuable type-strain genomes for metagenomic binning, comparative biology and taxonomic classification.</title>
        <authorList>
            <person name="Goeker M."/>
        </authorList>
    </citation>
    <scope>NUCLEOTIDE SEQUENCE</scope>
    <source>
        <strain evidence="1">DSM 44596</strain>
    </source>
</reference>
<proteinExistence type="predicted"/>
<dbReference type="AlphaFoldDB" id="A0A652YW12"/>
<evidence type="ECO:0000313" key="1">
    <source>
        <dbReference type="EMBL" id="TYQ07670.1"/>
    </source>
</evidence>
<dbReference type="EMBL" id="VNIQ01000001">
    <property type="protein sequence ID" value="TYQ07670.1"/>
    <property type="molecule type" value="Genomic_DNA"/>
</dbReference>
<gene>
    <name evidence="1" type="ORF">FNL38_10135</name>
</gene>
<name>A0A652YW12_NOCGL</name>
<accession>A0A652YW12</accession>
<sequence length="94" mass="10360">MTALFYGMVFMNLLFVTSTVCLVKPSRISAIAAAFAALMWLLLNGPLEGQVLWSLTPENGLTVSDLFSFVAFGIAARGWFVAGNRRRGNRFGRR</sequence>
<organism evidence="1">
    <name type="scientific">Nocardia globerula</name>
    <dbReference type="NCBI Taxonomy" id="1818"/>
    <lineage>
        <taxon>Bacteria</taxon>
        <taxon>Bacillati</taxon>
        <taxon>Actinomycetota</taxon>
        <taxon>Actinomycetes</taxon>
        <taxon>Mycobacteriales</taxon>
        <taxon>Nocardiaceae</taxon>
        <taxon>Nocardia</taxon>
    </lineage>
</organism>
<protein>
    <submittedName>
        <fullName evidence="1">Uncharacterized protein</fullName>
    </submittedName>
</protein>
<comment type="caution">
    <text evidence="1">The sequence shown here is derived from an EMBL/GenBank/DDBJ whole genome shotgun (WGS) entry which is preliminary data.</text>
</comment>